<evidence type="ECO:0000313" key="2">
    <source>
        <dbReference type="Proteomes" id="UP000321523"/>
    </source>
</evidence>
<proteinExistence type="predicted"/>
<reference evidence="1 2" key="1">
    <citation type="submission" date="2019-07" db="EMBL/GenBank/DDBJ databases">
        <title>Whole genome shotgun sequence of Skermanella aerolata NBRC 106429.</title>
        <authorList>
            <person name="Hosoyama A."/>
            <person name="Uohara A."/>
            <person name="Ohji S."/>
            <person name="Ichikawa N."/>
        </authorList>
    </citation>
    <scope>NUCLEOTIDE SEQUENCE [LARGE SCALE GENOMIC DNA]</scope>
    <source>
        <strain evidence="1 2">NBRC 106429</strain>
    </source>
</reference>
<evidence type="ECO:0000313" key="1">
    <source>
        <dbReference type="EMBL" id="GEO42167.1"/>
    </source>
</evidence>
<accession>A0A512E0B3</accession>
<sequence>MEKLVRLETTVETLARGLILMTETLATHSEMLGQILEACSVEAEESPLTEILEEIAGAIQQQTAALIGIGENLDNLGPGIEVAVVRGVSRAAGRTDADGVLQE</sequence>
<dbReference type="RefSeq" id="WP_052832691.1">
    <property type="nucleotide sequence ID" value="NZ_BJYZ01000036.1"/>
</dbReference>
<comment type="caution">
    <text evidence="1">The sequence shown here is derived from an EMBL/GenBank/DDBJ whole genome shotgun (WGS) entry which is preliminary data.</text>
</comment>
<evidence type="ECO:0008006" key="3">
    <source>
        <dbReference type="Google" id="ProtNLM"/>
    </source>
</evidence>
<keyword evidence="2" id="KW-1185">Reference proteome</keyword>
<dbReference type="EMBL" id="BJYZ01000036">
    <property type="protein sequence ID" value="GEO42167.1"/>
    <property type="molecule type" value="Genomic_DNA"/>
</dbReference>
<dbReference type="AlphaFoldDB" id="A0A512E0B3"/>
<gene>
    <name evidence="1" type="ORF">SAE02_63150</name>
</gene>
<dbReference type="Proteomes" id="UP000321523">
    <property type="component" value="Unassembled WGS sequence"/>
</dbReference>
<name>A0A512E0B3_9PROT</name>
<organism evidence="1 2">
    <name type="scientific">Skermanella aerolata</name>
    <dbReference type="NCBI Taxonomy" id="393310"/>
    <lineage>
        <taxon>Bacteria</taxon>
        <taxon>Pseudomonadati</taxon>
        <taxon>Pseudomonadota</taxon>
        <taxon>Alphaproteobacteria</taxon>
        <taxon>Rhodospirillales</taxon>
        <taxon>Azospirillaceae</taxon>
        <taxon>Skermanella</taxon>
    </lineage>
</organism>
<protein>
    <recommendedName>
        <fullName evidence="3">Chemotaxis protein</fullName>
    </recommendedName>
</protein>